<dbReference type="Proteomes" id="UP001497482">
    <property type="component" value="Chromosome 7"/>
</dbReference>
<reference evidence="1 2" key="1">
    <citation type="submission" date="2024-04" db="EMBL/GenBank/DDBJ databases">
        <authorList>
            <person name="Waldvogel A.-M."/>
            <person name="Schoenle A."/>
        </authorList>
    </citation>
    <scope>NUCLEOTIDE SEQUENCE [LARGE SCALE GENOMIC DNA]</scope>
</reference>
<evidence type="ECO:0000313" key="1">
    <source>
        <dbReference type="EMBL" id="CAL1610842.1"/>
    </source>
</evidence>
<dbReference type="AlphaFoldDB" id="A0AAV2MBW7"/>
<name>A0AAV2MBW7_KNICA</name>
<evidence type="ECO:0000313" key="2">
    <source>
        <dbReference type="Proteomes" id="UP001497482"/>
    </source>
</evidence>
<keyword evidence="2" id="KW-1185">Reference proteome</keyword>
<gene>
    <name evidence="1" type="ORF">KC01_LOCUS37379</name>
</gene>
<organism evidence="1 2">
    <name type="scientific">Knipowitschia caucasica</name>
    <name type="common">Caucasian dwarf goby</name>
    <name type="synonym">Pomatoschistus caucasicus</name>
    <dbReference type="NCBI Taxonomy" id="637954"/>
    <lineage>
        <taxon>Eukaryota</taxon>
        <taxon>Metazoa</taxon>
        <taxon>Chordata</taxon>
        <taxon>Craniata</taxon>
        <taxon>Vertebrata</taxon>
        <taxon>Euteleostomi</taxon>
        <taxon>Actinopterygii</taxon>
        <taxon>Neopterygii</taxon>
        <taxon>Teleostei</taxon>
        <taxon>Neoteleostei</taxon>
        <taxon>Acanthomorphata</taxon>
        <taxon>Gobiaria</taxon>
        <taxon>Gobiiformes</taxon>
        <taxon>Gobioidei</taxon>
        <taxon>Gobiidae</taxon>
        <taxon>Gobiinae</taxon>
        <taxon>Knipowitschia</taxon>
    </lineage>
</organism>
<proteinExistence type="predicted"/>
<sequence length="66" mass="6524">MLSPPAVPQNWETASVRAWVVGGNWGGIGGDGGIGGELGGTGGGGRGFGSQGAGGRGWVFFPVLFY</sequence>
<protein>
    <submittedName>
        <fullName evidence="1">Uncharacterized protein</fullName>
    </submittedName>
</protein>
<accession>A0AAV2MBW7</accession>
<dbReference type="EMBL" id="OZ035829">
    <property type="protein sequence ID" value="CAL1610842.1"/>
    <property type="molecule type" value="Genomic_DNA"/>
</dbReference>